<protein>
    <submittedName>
        <fullName evidence="2">Uncharacterized protein</fullName>
    </submittedName>
</protein>
<feature type="compositionally biased region" description="Basic and acidic residues" evidence="1">
    <location>
        <begin position="112"/>
        <end position="131"/>
    </location>
</feature>
<accession>A0A8H4P928</accession>
<gene>
    <name evidence="2" type="ORF">FALBO_11264</name>
</gene>
<feature type="region of interest" description="Disordered" evidence="1">
    <location>
        <begin position="188"/>
        <end position="244"/>
    </location>
</feature>
<dbReference type="EMBL" id="JAADYS010001627">
    <property type="protein sequence ID" value="KAF4461928.1"/>
    <property type="molecule type" value="Genomic_DNA"/>
</dbReference>
<feature type="compositionally biased region" description="Basic and acidic residues" evidence="1">
    <location>
        <begin position="72"/>
        <end position="82"/>
    </location>
</feature>
<feature type="compositionally biased region" description="Basic and acidic residues" evidence="1">
    <location>
        <begin position="357"/>
        <end position="372"/>
    </location>
</feature>
<reference evidence="2 3" key="1">
    <citation type="submission" date="2020-01" db="EMBL/GenBank/DDBJ databases">
        <title>Identification and distribution of gene clusters putatively required for synthesis of sphingolipid metabolism inhibitors in phylogenetically diverse species of the filamentous fungus Fusarium.</title>
        <authorList>
            <person name="Kim H.-S."/>
            <person name="Busman M."/>
            <person name="Brown D.W."/>
            <person name="Divon H."/>
            <person name="Uhlig S."/>
            <person name="Proctor R.H."/>
        </authorList>
    </citation>
    <scope>NUCLEOTIDE SEQUENCE [LARGE SCALE GENOMIC DNA]</scope>
    <source>
        <strain evidence="2 3">NRRL 20459</strain>
    </source>
</reference>
<evidence type="ECO:0000313" key="2">
    <source>
        <dbReference type="EMBL" id="KAF4461928.1"/>
    </source>
</evidence>
<sequence length="372" mass="41068">MFESQEPSGAASSSPTQTSSVAGTNPVKIIITPATPVDRGPGSIRAKNTIPLSDVTEEKEAPETQKPSTNSKPDDASEKEVYDPDGSAGLTQKIDTTEKEVYDTGNAPGGTKHIDTTEKEVYDPESQAKQDQHLYSAEKEVYFPVSDADQFEKEVYLPDNQHTHVEKEVYDLASQSVPAVDQAGKKFQDSNYETVHPQSWPIDRKDVHIAGSPTPQAYHEPVSHQQSLGGQEVPSDNQQPENQARPSLVQRHLNKLNQAVAKRKKSLVTLADQSNTAVNEQIALAKKGIVDHRVALKEGATNQFHRVEKDITNRFTRAEQNVNDRATRVEQNVNARVESIKQSAKAVRKLSLTSCPSEEKTNKQTDQQVKNE</sequence>
<evidence type="ECO:0000313" key="3">
    <source>
        <dbReference type="Proteomes" id="UP000554235"/>
    </source>
</evidence>
<dbReference type="AlphaFoldDB" id="A0A8H4P928"/>
<comment type="caution">
    <text evidence="2">The sequence shown here is derived from an EMBL/GenBank/DDBJ whole genome shotgun (WGS) entry which is preliminary data.</text>
</comment>
<proteinExistence type="predicted"/>
<dbReference type="Proteomes" id="UP000554235">
    <property type="component" value="Unassembled WGS sequence"/>
</dbReference>
<feature type="compositionally biased region" description="Polar residues" evidence="1">
    <location>
        <begin position="1"/>
        <end position="23"/>
    </location>
</feature>
<dbReference type="OrthoDB" id="5072283at2759"/>
<feature type="region of interest" description="Disordered" evidence="1">
    <location>
        <begin position="351"/>
        <end position="372"/>
    </location>
</feature>
<keyword evidence="3" id="KW-1185">Reference proteome</keyword>
<name>A0A8H4P928_9HYPO</name>
<evidence type="ECO:0000256" key="1">
    <source>
        <dbReference type="SAM" id="MobiDB-lite"/>
    </source>
</evidence>
<feature type="compositionally biased region" description="Polar residues" evidence="1">
    <location>
        <begin position="223"/>
        <end position="244"/>
    </location>
</feature>
<feature type="region of interest" description="Disordered" evidence="1">
    <location>
        <begin position="1"/>
        <end position="131"/>
    </location>
</feature>
<organism evidence="2 3">
    <name type="scientific">Fusarium albosuccineum</name>
    <dbReference type="NCBI Taxonomy" id="1237068"/>
    <lineage>
        <taxon>Eukaryota</taxon>
        <taxon>Fungi</taxon>
        <taxon>Dikarya</taxon>
        <taxon>Ascomycota</taxon>
        <taxon>Pezizomycotina</taxon>
        <taxon>Sordariomycetes</taxon>
        <taxon>Hypocreomycetidae</taxon>
        <taxon>Hypocreales</taxon>
        <taxon>Nectriaceae</taxon>
        <taxon>Fusarium</taxon>
        <taxon>Fusarium decemcellulare species complex</taxon>
    </lineage>
</organism>